<accession>A0A975QYY9</accession>
<dbReference type="GO" id="GO:0004357">
    <property type="term" value="F:glutamate-cysteine ligase activity"/>
    <property type="evidence" value="ECO:0007669"/>
    <property type="project" value="UniProtKB-EC"/>
</dbReference>
<dbReference type="PANTHER" id="PTHR36510">
    <property type="entry name" value="GLUTAMATE--CYSTEINE LIGASE 2-RELATED"/>
    <property type="match status" value="1"/>
</dbReference>
<dbReference type="SUPFAM" id="SSF55931">
    <property type="entry name" value="Glutamine synthetase/guanido kinase"/>
    <property type="match status" value="1"/>
</dbReference>
<dbReference type="Pfam" id="PF04107">
    <property type="entry name" value="GCS2"/>
    <property type="match status" value="1"/>
</dbReference>
<dbReference type="EMBL" id="CP076022">
    <property type="protein sequence ID" value="QWC09260.1"/>
    <property type="molecule type" value="Genomic_DNA"/>
</dbReference>
<proteinExistence type="inferred from homology"/>
<comment type="function">
    <text evidence="5">ATP-dependent carboxylate-amine ligase which exhibits weak glutamate--cysteine ligase activity.</text>
</comment>
<keyword evidence="3 5" id="KW-0067">ATP-binding</keyword>
<evidence type="ECO:0000256" key="3">
    <source>
        <dbReference type="ARBA" id="ARBA00022840"/>
    </source>
</evidence>
<dbReference type="KEGG" id="ajg:KKR91_12230"/>
<evidence type="ECO:0000313" key="6">
    <source>
        <dbReference type="EMBL" id="QWC09260.1"/>
    </source>
</evidence>
<dbReference type="InterPro" id="IPR014746">
    <property type="entry name" value="Gln_synth/guanido_kin_cat_dom"/>
</dbReference>
<keyword evidence="1 5" id="KW-0436">Ligase</keyword>
<dbReference type="InterPro" id="IPR006336">
    <property type="entry name" value="GCS2"/>
</dbReference>
<keyword evidence="7" id="KW-1185">Reference proteome</keyword>
<comment type="catalytic activity">
    <reaction evidence="4 5">
        <text>L-cysteine + L-glutamate + ATP = gamma-L-glutamyl-L-cysteine + ADP + phosphate + H(+)</text>
        <dbReference type="Rhea" id="RHEA:13285"/>
        <dbReference type="ChEBI" id="CHEBI:15378"/>
        <dbReference type="ChEBI" id="CHEBI:29985"/>
        <dbReference type="ChEBI" id="CHEBI:30616"/>
        <dbReference type="ChEBI" id="CHEBI:35235"/>
        <dbReference type="ChEBI" id="CHEBI:43474"/>
        <dbReference type="ChEBI" id="CHEBI:58173"/>
        <dbReference type="ChEBI" id="CHEBI:456216"/>
        <dbReference type="EC" id="6.3.2.2"/>
    </reaction>
</comment>
<sequence length="370" mass="38994">MVTFGIEEEFLLMDPGSSMPSARAAELVASLTPQDGSSYTSTAELLASQVESSTPICTEPEEALASLLDFRGRLAQAAADAGLAAAPTGAAPLIDPGPALVSATERYRSMGEMTGAVAEEHYVNGTHVHVAVPDRDSGVQVLNQIRPWLATLGAISTNSPYWHGRDSMFASWRIIHYRRWSVQGCPPFFQDAADYDARLARLIATDVVLDSGHVGWIARLSDTFPTVEVRVADTQLEARDAVLLALVTRGLVTTALAEDGSGIEGSPDALSDPEILDAGLWQAARFGLGGKLLDHGPAGGHLGRSAADQVGALLAYIRPALEESGDYGYVRAGLAHMFDNGSGAQRQRAAVRQGGFAALGPLFAQALTAQ</sequence>
<evidence type="ECO:0000313" key="7">
    <source>
        <dbReference type="Proteomes" id="UP000676885"/>
    </source>
</evidence>
<dbReference type="EC" id="6.3.2.2" evidence="5"/>
<name>A0A975QYY9_9MICC</name>
<reference evidence="6 7" key="1">
    <citation type="submission" date="2021-05" db="EMBL/GenBank/DDBJ databases">
        <title>Novel species in genus Arthrobacter.</title>
        <authorList>
            <person name="Zhang G."/>
        </authorList>
    </citation>
    <scope>NUCLEOTIDE SEQUENCE [LARGE SCALE GENOMIC DNA]</scope>
    <source>
        <strain evidence="7">zg-ZUI227</strain>
    </source>
</reference>
<dbReference type="GO" id="GO:0005524">
    <property type="term" value="F:ATP binding"/>
    <property type="evidence" value="ECO:0007669"/>
    <property type="project" value="UniProtKB-KW"/>
</dbReference>
<dbReference type="HAMAP" id="MF_01609">
    <property type="entry name" value="Glu_cys_ligase_2"/>
    <property type="match status" value="1"/>
</dbReference>
<evidence type="ECO:0000256" key="5">
    <source>
        <dbReference type="HAMAP-Rule" id="MF_01609"/>
    </source>
</evidence>
<comment type="similarity">
    <text evidence="5">Belongs to the glutamate--cysteine ligase type 2 family. YbdK subfamily.</text>
</comment>
<dbReference type="PANTHER" id="PTHR36510:SF1">
    <property type="entry name" value="GLUTAMATE--CYSTEINE LIGASE 2-RELATED"/>
    <property type="match status" value="1"/>
</dbReference>
<protein>
    <recommendedName>
        <fullName evidence="5">Putative glutamate--cysteine ligase 2</fullName>
        <ecNumber evidence="5">6.3.2.2</ecNumber>
    </recommendedName>
    <alternativeName>
        <fullName evidence="5">Gamma-glutamylcysteine synthetase 2</fullName>
        <shortName evidence="5">GCS 2</shortName>
        <shortName evidence="5">Gamma-GCS 2</shortName>
    </alternativeName>
</protein>
<dbReference type="RefSeq" id="WP_210231273.1">
    <property type="nucleotide sequence ID" value="NZ_CP076022.1"/>
</dbReference>
<dbReference type="NCBIfam" id="NF010041">
    <property type="entry name" value="PRK13517.1-1"/>
    <property type="match status" value="1"/>
</dbReference>
<dbReference type="InterPro" id="IPR050141">
    <property type="entry name" value="GCL_type2/YbdK_subfam"/>
</dbReference>
<dbReference type="AlphaFoldDB" id="A0A975QYY9"/>
<gene>
    <name evidence="6" type="ORF">KKR91_12230</name>
</gene>
<evidence type="ECO:0000256" key="4">
    <source>
        <dbReference type="ARBA" id="ARBA00048819"/>
    </source>
</evidence>
<keyword evidence="2 5" id="KW-0547">Nucleotide-binding</keyword>
<dbReference type="GO" id="GO:0042398">
    <property type="term" value="P:modified amino acid biosynthetic process"/>
    <property type="evidence" value="ECO:0007669"/>
    <property type="project" value="InterPro"/>
</dbReference>
<dbReference type="Gene3D" id="3.30.590.20">
    <property type="match status" value="1"/>
</dbReference>
<evidence type="ECO:0000256" key="1">
    <source>
        <dbReference type="ARBA" id="ARBA00022598"/>
    </source>
</evidence>
<dbReference type="InterPro" id="IPR011793">
    <property type="entry name" value="YbdK"/>
</dbReference>
<organism evidence="6 7">
    <name type="scientific">Arthrobacter jiangjiafuii</name>
    <dbReference type="NCBI Taxonomy" id="2817475"/>
    <lineage>
        <taxon>Bacteria</taxon>
        <taxon>Bacillati</taxon>
        <taxon>Actinomycetota</taxon>
        <taxon>Actinomycetes</taxon>
        <taxon>Micrococcales</taxon>
        <taxon>Micrococcaceae</taxon>
        <taxon>Arthrobacter</taxon>
    </lineage>
</organism>
<dbReference type="NCBIfam" id="TIGR02050">
    <property type="entry name" value="gshA_cyan_rel"/>
    <property type="match status" value="1"/>
</dbReference>
<dbReference type="Proteomes" id="UP000676885">
    <property type="component" value="Chromosome"/>
</dbReference>
<evidence type="ECO:0000256" key="2">
    <source>
        <dbReference type="ARBA" id="ARBA00022741"/>
    </source>
</evidence>